<dbReference type="HAMAP" id="MF_00027">
    <property type="entry name" value="CobB_CbiA"/>
    <property type="match status" value="1"/>
</dbReference>
<dbReference type="InterPro" id="IPR011698">
    <property type="entry name" value="GATase_3"/>
</dbReference>
<dbReference type="Pfam" id="PF01656">
    <property type="entry name" value="CbiA"/>
    <property type="match status" value="1"/>
</dbReference>
<organism evidence="10 11">
    <name type="scientific">Lentilactobacillus kisonensis DSM 19906 = JCM 15041</name>
    <dbReference type="NCBI Taxonomy" id="1423766"/>
    <lineage>
        <taxon>Bacteria</taxon>
        <taxon>Bacillati</taxon>
        <taxon>Bacillota</taxon>
        <taxon>Bacilli</taxon>
        <taxon>Lactobacillales</taxon>
        <taxon>Lactobacillaceae</taxon>
        <taxon>Lentilactobacillus</taxon>
    </lineage>
</organism>
<evidence type="ECO:0000256" key="7">
    <source>
        <dbReference type="HAMAP-Rule" id="MF_00027"/>
    </source>
</evidence>
<dbReference type="PATRIC" id="fig|1423766.4.peg.687"/>
<keyword evidence="6 7" id="KW-0315">Glutamine amidotransferase</keyword>
<dbReference type="InterPro" id="IPR002586">
    <property type="entry name" value="CobQ/CobB/MinD/ParA_Nub-bd_dom"/>
</dbReference>
<dbReference type="InterPro" id="IPR004484">
    <property type="entry name" value="CbiA/CobB_synth"/>
</dbReference>
<sequence>MKKILVAGVTSGAGKTSVVLGLLAALSKKYRIQPYKVGPDYVDTKFHSRIVGRDSRNIDNFLVPDQATLTYLFKRNTADIDIGLVEGVMGLYDGLGIDKDSHSTASIAKMLGLPVILVIDGHAASTSVAAIVKGFQVFDQEVDIAGVIINNLKSDHHFSLIKAAIEKYDRVPVLGYLPHCDEISLPSRQLGLVPDNELPQVDEKIAKLGQLIESHVDLDKLVELMKVDDAPAVVPNGYQPAHLKLGVAYDDAFSFYYEDNLDLLKRVGVALTFFSPLHDQQLPDVDALYLGGGYPEEFGPELAANTQMKAAIKQASDDGMPIYAECGGLMYLAKQLVDGSHSYPMVGVLNGTSKMTSRLRRFGYCFAEPVRDTVLAKRGAQVRGHEFHHSVFTANDELKPVLQMRKVIDGKVTQQWSGGYQVHNTFASYLHIHFYQNPALFNQLLTNLGAMENANR</sequence>
<keyword evidence="3 7" id="KW-0547">Nucleotide-binding</keyword>
<evidence type="ECO:0000313" key="11">
    <source>
        <dbReference type="Proteomes" id="UP000051439"/>
    </source>
</evidence>
<comment type="miscellaneous">
    <text evidence="7">The a and c carboxylates of cobyrinate are activated for nucleophilic attack via formation of a phosphorylated intermediate by ATP. CbiA catalyzes first the amidation of the c-carboxylate, and then that of the a-carboxylate.</text>
</comment>
<dbReference type="InterPro" id="IPR029062">
    <property type="entry name" value="Class_I_gatase-like"/>
</dbReference>
<comment type="function">
    <text evidence="7">Catalyzes the ATP-dependent amidation of the two carboxylate groups at positions a and c of cobyrinate, using either L-glutamine or ammonia as the nitrogen source.</text>
</comment>
<evidence type="ECO:0000256" key="3">
    <source>
        <dbReference type="ARBA" id="ARBA00022741"/>
    </source>
</evidence>
<keyword evidence="2 7" id="KW-0436">Ligase</keyword>
<evidence type="ECO:0000256" key="2">
    <source>
        <dbReference type="ARBA" id="ARBA00022598"/>
    </source>
</evidence>
<dbReference type="CDD" id="cd03130">
    <property type="entry name" value="GATase1_CobB"/>
    <property type="match status" value="1"/>
</dbReference>
<comment type="catalytic activity">
    <reaction evidence="7">
        <text>cob(II)yrinate + 2 L-glutamine + 2 ATP + 2 H2O = cob(II)yrinate a,c diamide + 2 L-glutamate + 2 ADP + 2 phosphate + 2 H(+)</text>
        <dbReference type="Rhea" id="RHEA:26289"/>
        <dbReference type="ChEBI" id="CHEBI:15377"/>
        <dbReference type="ChEBI" id="CHEBI:15378"/>
        <dbReference type="ChEBI" id="CHEBI:29985"/>
        <dbReference type="ChEBI" id="CHEBI:30616"/>
        <dbReference type="ChEBI" id="CHEBI:43474"/>
        <dbReference type="ChEBI" id="CHEBI:58359"/>
        <dbReference type="ChEBI" id="CHEBI:58537"/>
        <dbReference type="ChEBI" id="CHEBI:58894"/>
        <dbReference type="ChEBI" id="CHEBI:456216"/>
        <dbReference type="EC" id="6.3.5.11"/>
    </reaction>
</comment>
<dbReference type="SUPFAM" id="SSF52317">
    <property type="entry name" value="Class I glutamine amidotransferase-like"/>
    <property type="match status" value="1"/>
</dbReference>
<accession>A0A0R1NYV5</accession>
<dbReference type="EC" id="6.3.5.11" evidence="7"/>
<comment type="caution">
    <text evidence="10">The sequence shown here is derived from an EMBL/GenBank/DDBJ whole genome shotgun (WGS) entry which is preliminary data.</text>
</comment>
<evidence type="ECO:0000256" key="6">
    <source>
        <dbReference type="ARBA" id="ARBA00022962"/>
    </source>
</evidence>
<evidence type="ECO:0000256" key="4">
    <source>
        <dbReference type="ARBA" id="ARBA00022840"/>
    </source>
</evidence>
<gene>
    <name evidence="7" type="primary">cbiA</name>
    <name evidence="10" type="ORF">FC98_GL000667</name>
</gene>
<protein>
    <recommendedName>
        <fullName evidence="7">Cobyrinate a,c-diamide synthase</fullName>
        <ecNumber evidence="7">6.3.5.11</ecNumber>
    </recommendedName>
    <alternativeName>
        <fullName evidence="7">Cobyrinic acid a,c-diamide synthetase</fullName>
    </alternativeName>
</protein>
<evidence type="ECO:0000256" key="1">
    <source>
        <dbReference type="ARBA" id="ARBA00001946"/>
    </source>
</evidence>
<dbReference type="EMBL" id="AZEB01000013">
    <property type="protein sequence ID" value="KRL21640.1"/>
    <property type="molecule type" value="Genomic_DNA"/>
</dbReference>
<dbReference type="Gene3D" id="3.40.50.300">
    <property type="entry name" value="P-loop containing nucleotide triphosphate hydrolases"/>
    <property type="match status" value="1"/>
</dbReference>
<dbReference type="PROSITE" id="PS51274">
    <property type="entry name" value="GATASE_COBBQ"/>
    <property type="match status" value="1"/>
</dbReference>
<dbReference type="PANTHER" id="PTHR43873">
    <property type="entry name" value="COBYRINATE A,C-DIAMIDE SYNTHASE"/>
    <property type="match status" value="1"/>
</dbReference>
<dbReference type="CDD" id="cd05388">
    <property type="entry name" value="CobB_N"/>
    <property type="match status" value="1"/>
</dbReference>
<comment type="domain">
    <text evidence="7">Comprises of two domains. The C-terminal domain contains the binding site for glutamine and catalyzes the hydrolysis of this substrate to glutamate and ammonia. The N-terminal domain is anticipated to bind ATP and cobyrinate and catalyzes the ultimate synthesis of the diamide product. The ammonia produced via the glutaminase domain is probably translocated to the adjacent domain via a molecular tunnel, where it reacts with an activated intermediate.</text>
</comment>
<feature type="domain" description="CobB/CobQ-like glutamine amidotransferase" evidence="9">
    <location>
        <begin position="245"/>
        <end position="437"/>
    </location>
</feature>
<dbReference type="Proteomes" id="UP000051439">
    <property type="component" value="Unassembled WGS sequence"/>
</dbReference>
<dbReference type="Pfam" id="PF07685">
    <property type="entry name" value="GATase_3"/>
    <property type="match status" value="1"/>
</dbReference>
<reference evidence="10 11" key="1">
    <citation type="journal article" date="2015" name="Genome Announc.">
        <title>Expanding the biotechnology potential of lactobacilli through comparative genomics of 213 strains and associated genera.</title>
        <authorList>
            <person name="Sun Z."/>
            <person name="Harris H.M."/>
            <person name="McCann A."/>
            <person name="Guo C."/>
            <person name="Argimon S."/>
            <person name="Zhang W."/>
            <person name="Yang X."/>
            <person name="Jeffery I.B."/>
            <person name="Cooney J.C."/>
            <person name="Kagawa T.F."/>
            <person name="Liu W."/>
            <person name="Song Y."/>
            <person name="Salvetti E."/>
            <person name="Wrobel A."/>
            <person name="Rasinkangas P."/>
            <person name="Parkhill J."/>
            <person name="Rea M.C."/>
            <person name="O'Sullivan O."/>
            <person name="Ritari J."/>
            <person name="Douillard F.P."/>
            <person name="Paul Ross R."/>
            <person name="Yang R."/>
            <person name="Briner A.E."/>
            <person name="Felis G.E."/>
            <person name="de Vos W.M."/>
            <person name="Barrangou R."/>
            <person name="Klaenhammer T.R."/>
            <person name="Caufield P.W."/>
            <person name="Cui Y."/>
            <person name="Zhang H."/>
            <person name="O'Toole P.W."/>
        </authorList>
    </citation>
    <scope>NUCLEOTIDE SEQUENCE [LARGE SCALE GENOMIC DNA]</scope>
    <source>
        <strain evidence="10 11">DSM 19906</strain>
    </source>
</reference>
<dbReference type="RefSeq" id="WP_008858149.1">
    <property type="nucleotide sequence ID" value="NZ_AZEB01000013.1"/>
</dbReference>
<name>A0A0R1NYV5_9LACO</name>
<dbReference type="SUPFAM" id="SSF52540">
    <property type="entry name" value="P-loop containing nucleoside triphosphate hydrolases"/>
    <property type="match status" value="1"/>
</dbReference>
<dbReference type="GO" id="GO:0042242">
    <property type="term" value="F:cobyrinic acid a,c-diamide synthase activity"/>
    <property type="evidence" value="ECO:0007669"/>
    <property type="project" value="UniProtKB-UniRule"/>
</dbReference>
<feature type="site" description="Increases nucleophilicity of active site Cys" evidence="7">
    <location>
        <position position="431"/>
    </location>
</feature>
<keyword evidence="4 7" id="KW-0067">ATP-binding</keyword>
<evidence type="ECO:0000259" key="9">
    <source>
        <dbReference type="Pfam" id="PF07685"/>
    </source>
</evidence>
<dbReference type="GO" id="GO:0009236">
    <property type="term" value="P:cobalamin biosynthetic process"/>
    <property type="evidence" value="ECO:0007669"/>
    <property type="project" value="UniProtKB-UniRule"/>
</dbReference>
<dbReference type="InterPro" id="IPR027417">
    <property type="entry name" value="P-loop_NTPase"/>
</dbReference>
<dbReference type="PANTHER" id="PTHR43873:SF1">
    <property type="entry name" value="COBYRINATE A,C-DIAMIDE SYNTHASE"/>
    <property type="match status" value="1"/>
</dbReference>
<comment type="similarity">
    <text evidence="7">Belongs to the CobB/CbiA family.</text>
</comment>
<evidence type="ECO:0000313" key="10">
    <source>
        <dbReference type="EMBL" id="KRL21640.1"/>
    </source>
</evidence>
<keyword evidence="5 7" id="KW-0460">Magnesium</keyword>
<dbReference type="AlphaFoldDB" id="A0A0R1NYV5"/>
<dbReference type="NCBIfam" id="NF002204">
    <property type="entry name" value="PRK01077.1"/>
    <property type="match status" value="1"/>
</dbReference>
<dbReference type="UniPathway" id="UPA00148">
    <property type="reaction ID" value="UER00231"/>
</dbReference>
<proteinExistence type="inferred from homology"/>
<evidence type="ECO:0000259" key="8">
    <source>
        <dbReference type="Pfam" id="PF01656"/>
    </source>
</evidence>
<comment type="cofactor">
    <cofactor evidence="1 7">
        <name>Mg(2+)</name>
        <dbReference type="ChEBI" id="CHEBI:18420"/>
    </cofactor>
</comment>
<dbReference type="GO" id="GO:0005524">
    <property type="term" value="F:ATP binding"/>
    <property type="evidence" value="ECO:0007669"/>
    <property type="project" value="UniProtKB-UniRule"/>
</dbReference>
<comment type="pathway">
    <text evidence="7">Cofactor biosynthesis; adenosylcobalamin biosynthesis; cob(II)yrinate a,c-diamide from sirohydrochlorin (anaerobic route): step 10/10.</text>
</comment>
<evidence type="ECO:0000256" key="5">
    <source>
        <dbReference type="ARBA" id="ARBA00022842"/>
    </source>
</evidence>
<feature type="active site" description="Nucleophile" evidence="7">
    <location>
        <position position="326"/>
    </location>
</feature>
<keyword evidence="7" id="KW-0169">Cobalamin biosynthesis</keyword>
<dbReference type="NCBIfam" id="TIGR00379">
    <property type="entry name" value="cobB"/>
    <property type="match status" value="1"/>
</dbReference>
<feature type="domain" description="CobQ/CobB/MinD/ParA nucleotide binding" evidence="8">
    <location>
        <begin position="4"/>
        <end position="189"/>
    </location>
</feature>
<dbReference type="Gene3D" id="3.40.50.880">
    <property type="match status" value="1"/>
</dbReference>
<keyword evidence="11" id="KW-1185">Reference proteome</keyword>